<dbReference type="AlphaFoldDB" id="A0A2X4WJT4"/>
<name>A0A2X4WJT4_SALER</name>
<dbReference type="Proteomes" id="UP000248731">
    <property type="component" value="Chromosome 1"/>
</dbReference>
<reference evidence="1 2" key="1">
    <citation type="submission" date="2018-06" db="EMBL/GenBank/DDBJ databases">
        <authorList>
            <consortium name="Pathogen Informatics"/>
            <person name="Doyle S."/>
        </authorList>
    </citation>
    <scope>NUCLEOTIDE SEQUENCE [LARGE SCALE GENOMIC DNA]</scope>
    <source>
        <strain evidence="1 2">NCTC7307</strain>
    </source>
</reference>
<sequence>MSFSKGKDFFEMWRFEECPDLVRAVECGDIILFNQEQSKILWSMFVSSNAKHLMRMDMNIFSKIEHYDVDFDRKESADKLFCKFNELSGYPQSVFLFFSEKYLCITPYITLQKYWNHYFLPSDETTIIITPKNSHFLFSYEERFFIVTR</sequence>
<evidence type="ECO:0000313" key="2">
    <source>
        <dbReference type="Proteomes" id="UP000248731"/>
    </source>
</evidence>
<keyword evidence="2" id="KW-1185">Reference proteome</keyword>
<accession>A0A2X4WJT4</accession>
<evidence type="ECO:0000313" key="1">
    <source>
        <dbReference type="EMBL" id="SQI27075.1"/>
    </source>
</evidence>
<proteinExistence type="predicted"/>
<organism evidence="1 2">
    <name type="scientific">Salmonella enterica subsp. arizonae</name>
    <dbReference type="NCBI Taxonomy" id="59203"/>
    <lineage>
        <taxon>Bacteria</taxon>
        <taxon>Pseudomonadati</taxon>
        <taxon>Pseudomonadota</taxon>
        <taxon>Gammaproteobacteria</taxon>
        <taxon>Enterobacterales</taxon>
        <taxon>Enterobacteriaceae</taxon>
        <taxon>Salmonella</taxon>
    </lineage>
</organism>
<gene>
    <name evidence="1" type="ORF">NCTC7307_04451</name>
</gene>
<protein>
    <submittedName>
        <fullName evidence="1">Uncharacterized protein</fullName>
    </submittedName>
</protein>
<dbReference type="EMBL" id="LS483466">
    <property type="protein sequence ID" value="SQI27075.1"/>
    <property type="molecule type" value="Genomic_DNA"/>
</dbReference>